<gene>
    <name evidence="1" type="ORF">DSO57_1025102</name>
</gene>
<name>A0ACC2UC98_9FUNG</name>
<evidence type="ECO:0000313" key="2">
    <source>
        <dbReference type="Proteomes" id="UP001165960"/>
    </source>
</evidence>
<protein>
    <submittedName>
        <fullName evidence="1">Uncharacterized protein</fullName>
    </submittedName>
</protein>
<sequence>MWIWVVNPHHLETASYYPAILSPDEAMKDATIINCLDTDTQTLTLAHLQENGWTYANISWALTEEFGSQEALLGQKMDFAETKIKVGETLEDFTSRFYLEAQTLASMKAVLFIDVQSVLLNVVRINRELLLALKSGIYTSQTVLT</sequence>
<accession>A0ACC2UC98</accession>
<proteinExistence type="predicted"/>
<evidence type="ECO:0000313" key="1">
    <source>
        <dbReference type="EMBL" id="KAJ9084381.1"/>
    </source>
</evidence>
<keyword evidence="2" id="KW-1185">Reference proteome</keyword>
<dbReference type="Proteomes" id="UP001165960">
    <property type="component" value="Unassembled WGS sequence"/>
</dbReference>
<dbReference type="EMBL" id="QTSX02000849">
    <property type="protein sequence ID" value="KAJ9084381.1"/>
    <property type="molecule type" value="Genomic_DNA"/>
</dbReference>
<reference evidence="1" key="1">
    <citation type="submission" date="2022-04" db="EMBL/GenBank/DDBJ databases">
        <title>Genome of the entomopathogenic fungus Entomophthora muscae.</title>
        <authorList>
            <person name="Elya C."/>
            <person name="Lovett B.R."/>
            <person name="Lee E."/>
            <person name="Macias A.M."/>
            <person name="Hajek A.E."/>
            <person name="De Bivort B.L."/>
            <person name="Kasson M.T."/>
            <person name="De Fine Licht H.H."/>
            <person name="Stajich J.E."/>
        </authorList>
    </citation>
    <scope>NUCLEOTIDE SEQUENCE</scope>
    <source>
        <strain evidence="1">Berkeley</strain>
    </source>
</reference>
<comment type="caution">
    <text evidence="1">The sequence shown here is derived from an EMBL/GenBank/DDBJ whole genome shotgun (WGS) entry which is preliminary data.</text>
</comment>
<organism evidence="1 2">
    <name type="scientific">Entomophthora muscae</name>
    <dbReference type="NCBI Taxonomy" id="34485"/>
    <lineage>
        <taxon>Eukaryota</taxon>
        <taxon>Fungi</taxon>
        <taxon>Fungi incertae sedis</taxon>
        <taxon>Zoopagomycota</taxon>
        <taxon>Entomophthoromycotina</taxon>
        <taxon>Entomophthoromycetes</taxon>
        <taxon>Entomophthorales</taxon>
        <taxon>Entomophthoraceae</taxon>
        <taxon>Entomophthora</taxon>
    </lineage>
</organism>